<reference evidence="1" key="2">
    <citation type="submission" date="2017-06" db="EMBL/GenBank/DDBJ databases">
        <title>WGS assembly of Brachypodium distachyon.</title>
        <authorList>
            <consortium name="The International Brachypodium Initiative"/>
            <person name="Lucas S."/>
            <person name="Harmon-Smith M."/>
            <person name="Lail K."/>
            <person name="Tice H."/>
            <person name="Grimwood J."/>
            <person name="Bruce D."/>
            <person name="Barry K."/>
            <person name="Shu S."/>
            <person name="Lindquist E."/>
            <person name="Wang M."/>
            <person name="Pitluck S."/>
            <person name="Vogel J.P."/>
            <person name="Garvin D.F."/>
            <person name="Mockler T.C."/>
            <person name="Schmutz J."/>
            <person name="Rokhsar D."/>
            <person name="Bevan M.W."/>
        </authorList>
    </citation>
    <scope>NUCLEOTIDE SEQUENCE</scope>
    <source>
        <strain evidence="1">Bd21</strain>
    </source>
</reference>
<name>A0A2K2DB49_BRADI</name>
<dbReference type="Gramene" id="PNT71492">
    <property type="protein sequence ID" value="PNT71492"/>
    <property type="gene ID" value="BRADI_2g28407v3"/>
</dbReference>
<sequence>MHKNIFLLDPLASDFASHCLFESASHMLHVYGSLVHFNIDTCTNDRAIQGPDGNWCQATRVAYAGIWSRYGARQSCKATCLDESSN</sequence>
<proteinExistence type="predicted"/>
<protein>
    <submittedName>
        <fullName evidence="1 2">Uncharacterized protein</fullName>
    </submittedName>
</protein>
<evidence type="ECO:0000313" key="1">
    <source>
        <dbReference type="EMBL" id="PNT71492.1"/>
    </source>
</evidence>
<dbReference type="AlphaFoldDB" id="A0A2K2DB49"/>
<organism evidence="1">
    <name type="scientific">Brachypodium distachyon</name>
    <name type="common">Purple false brome</name>
    <name type="synonym">Trachynia distachya</name>
    <dbReference type="NCBI Taxonomy" id="15368"/>
    <lineage>
        <taxon>Eukaryota</taxon>
        <taxon>Viridiplantae</taxon>
        <taxon>Streptophyta</taxon>
        <taxon>Embryophyta</taxon>
        <taxon>Tracheophyta</taxon>
        <taxon>Spermatophyta</taxon>
        <taxon>Magnoliopsida</taxon>
        <taxon>Liliopsida</taxon>
        <taxon>Poales</taxon>
        <taxon>Poaceae</taxon>
        <taxon>BOP clade</taxon>
        <taxon>Pooideae</taxon>
        <taxon>Stipodae</taxon>
        <taxon>Brachypodieae</taxon>
        <taxon>Brachypodium</taxon>
    </lineage>
</organism>
<evidence type="ECO:0000313" key="2">
    <source>
        <dbReference type="EnsemblPlants" id="PNT71492"/>
    </source>
</evidence>
<gene>
    <name evidence="1" type="ORF">BRADI_2g28407v3</name>
</gene>
<dbReference type="EnsemblPlants" id="PNT71492">
    <property type="protein sequence ID" value="PNT71492"/>
    <property type="gene ID" value="BRADI_2g28407v3"/>
</dbReference>
<evidence type="ECO:0000313" key="3">
    <source>
        <dbReference type="Proteomes" id="UP000008810"/>
    </source>
</evidence>
<dbReference type="InParanoid" id="A0A2K2DB49"/>
<reference evidence="1 2" key="1">
    <citation type="journal article" date="2010" name="Nature">
        <title>Genome sequencing and analysis of the model grass Brachypodium distachyon.</title>
        <authorList>
            <consortium name="International Brachypodium Initiative"/>
        </authorList>
    </citation>
    <scope>NUCLEOTIDE SEQUENCE [LARGE SCALE GENOMIC DNA]</scope>
    <source>
        <strain evidence="1 2">Bd21</strain>
    </source>
</reference>
<keyword evidence="3" id="KW-1185">Reference proteome</keyword>
<dbReference type="Proteomes" id="UP000008810">
    <property type="component" value="Chromosome 2"/>
</dbReference>
<accession>A0A2K2DB49</accession>
<dbReference type="EMBL" id="CM000881">
    <property type="protein sequence ID" value="PNT71492.1"/>
    <property type="molecule type" value="Genomic_DNA"/>
</dbReference>
<reference evidence="2" key="3">
    <citation type="submission" date="2018-08" db="UniProtKB">
        <authorList>
            <consortium name="EnsemblPlants"/>
        </authorList>
    </citation>
    <scope>IDENTIFICATION</scope>
    <source>
        <strain evidence="2">cv. Bd21</strain>
    </source>
</reference>